<dbReference type="EMBL" id="GECZ01009761">
    <property type="protein sequence ID" value="JAS60008.1"/>
    <property type="molecule type" value="Transcribed_RNA"/>
</dbReference>
<evidence type="ECO:0000313" key="1">
    <source>
        <dbReference type="EMBL" id="JAS60008.1"/>
    </source>
</evidence>
<feature type="non-terminal residue" evidence="1">
    <location>
        <position position="102"/>
    </location>
</feature>
<accession>A0A1B6GC42</accession>
<dbReference type="AlphaFoldDB" id="A0A1B6GC42"/>
<proteinExistence type="predicted"/>
<reference evidence="1" key="1">
    <citation type="submission" date="2015-11" db="EMBL/GenBank/DDBJ databases">
        <title>De novo transcriptome assembly of four potential Pierce s Disease insect vectors from Arizona vineyards.</title>
        <authorList>
            <person name="Tassone E.E."/>
        </authorList>
    </citation>
    <scope>NUCLEOTIDE SEQUENCE</scope>
</reference>
<sequence length="102" mass="11926">PVYVSDPFYLSFPGRVTFYSTINDNKIVIVQENVVQVYHYGSPMKTDWKLEHCFYLNRPEPLLLNFMVVFPLTFQCLVIENYFVNFLPVGGIHIWNLTSGTE</sequence>
<organism evidence="1">
    <name type="scientific">Cuerna arida</name>
    <dbReference type="NCBI Taxonomy" id="1464854"/>
    <lineage>
        <taxon>Eukaryota</taxon>
        <taxon>Metazoa</taxon>
        <taxon>Ecdysozoa</taxon>
        <taxon>Arthropoda</taxon>
        <taxon>Hexapoda</taxon>
        <taxon>Insecta</taxon>
        <taxon>Pterygota</taxon>
        <taxon>Neoptera</taxon>
        <taxon>Paraneoptera</taxon>
        <taxon>Hemiptera</taxon>
        <taxon>Auchenorrhyncha</taxon>
        <taxon>Membracoidea</taxon>
        <taxon>Cicadellidae</taxon>
        <taxon>Cicadellinae</taxon>
        <taxon>Proconiini</taxon>
        <taxon>Cuerna</taxon>
    </lineage>
</organism>
<feature type="non-terminal residue" evidence="1">
    <location>
        <position position="1"/>
    </location>
</feature>
<protein>
    <submittedName>
        <fullName evidence="1">Uncharacterized protein</fullName>
    </submittedName>
</protein>
<name>A0A1B6GC42_9HEMI</name>
<gene>
    <name evidence="1" type="ORF">g.5610</name>
</gene>